<dbReference type="InterPro" id="IPR036291">
    <property type="entry name" value="NAD(P)-bd_dom_sf"/>
</dbReference>
<dbReference type="Pfam" id="PF05368">
    <property type="entry name" value="NmrA"/>
    <property type="match status" value="1"/>
</dbReference>
<keyword evidence="5" id="KW-1185">Reference proteome</keyword>
<dbReference type="InterPro" id="IPR008030">
    <property type="entry name" value="NmrA-like"/>
</dbReference>
<dbReference type="PANTHER" id="PTHR47706">
    <property type="entry name" value="NMRA-LIKE FAMILY PROTEIN"/>
    <property type="match status" value="1"/>
</dbReference>
<dbReference type="EMBL" id="LXJU01000016">
    <property type="protein sequence ID" value="OGE50636.1"/>
    <property type="molecule type" value="Genomic_DNA"/>
</dbReference>
<evidence type="ECO:0000313" key="4">
    <source>
        <dbReference type="EMBL" id="OGE50636.1"/>
    </source>
</evidence>
<dbReference type="AlphaFoldDB" id="A0A1F5LC56"/>
<dbReference type="Proteomes" id="UP000177622">
    <property type="component" value="Unassembled WGS sequence"/>
</dbReference>
<keyword evidence="2" id="KW-0560">Oxidoreductase</keyword>
<dbReference type="STRING" id="1835702.A0A1F5LC56"/>
<feature type="domain" description="NmrA-like" evidence="3">
    <location>
        <begin position="6"/>
        <end position="231"/>
    </location>
</feature>
<dbReference type="OrthoDB" id="9974981at2759"/>
<name>A0A1F5LC56_PENAI</name>
<dbReference type="SUPFAM" id="SSF51735">
    <property type="entry name" value="NAD(P)-binding Rossmann-fold domains"/>
    <property type="match status" value="1"/>
</dbReference>
<gene>
    <name evidence="4" type="ORF">PENARI_c016G03058</name>
</gene>
<evidence type="ECO:0000256" key="1">
    <source>
        <dbReference type="ARBA" id="ARBA00022857"/>
    </source>
</evidence>
<organism evidence="4 5">
    <name type="scientific">Penicillium arizonense</name>
    <dbReference type="NCBI Taxonomy" id="1835702"/>
    <lineage>
        <taxon>Eukaryota</taxon>
        <taxon>Fungi</taxon>
        <taxon>Dikarya</taxon>
        <taxon>Ascomycota</taxon>
        <taxon>Pezizomycotina</taxon>
        <taxon>Eurotiomycetes</taxon>
        <taxon>Eurotiomycetidae</taxon>
        <taxon>Eurotiales</taxon>
        <taxon>Aspergillaceae</taxon>
        <taxon>Penicillium</taxon>
    </lineage>
</organism>
<dbReference type="Gene3D" id="3.40.50.720">
    <property type="entry name" value="NAD(P)-binding Rossmann-like Domain"/>
    <property type="match status" value="1"/>
</dbReference>
<reference evidence="4 5" key="1">
    <citation type="journal article" date="2016" name="Sci. Rep.">
        <title>Penicillium arizonense, a new, genome sequenced fungal species, reveals a high chemical diversity in secreted metabolites.</title>
        <authorList>
            <person name="Grijseels S."/>
            <person name="Nielsen J.C."/>
            <person name="Randelovic M."/>
            <person name="Nielsen J."/>
            <person name="Nielsen K.F."/>
            <person name="Workman M."/>
            <person name="Frisvad J.C."/>
        </authorList>
    </citation>
    <scope>NUCLEOTIDE SEQUENCE [LARGE SCALE GENOMIC DNA]</scope>
    <source>
        <strain evidence="4 5">CBS 141311</strain>
    </source>
</reference>
<dbReference type="InterPro" id="IPR045312">
    <property type="entry name" value="PCBER-like"/>
</dbReference>
<evidence type="ECO:0000313" key="5">
    <source>
        <dbReference type="Proteomes" id="UP000177622"/>
    </source>
</evidence>
<keyword evidence="1" id="KW-0521">NADP</keyword>
<sequence>MATILKKVAIIGASGNIGRIILDSLVVSNKFTITVISRKESEAAFPPGVTVLKTDFSGSSLEAAFRGQDAVISAVGATAFNEQKALVDAAIAAGVQRFIPSEFSANSQSEAVLQLLPLFGQKNDVIKYLKSKESSGLTWTGIATSGLFDWGLRNGFLEFDISNRTATIWDGGNKSFTLTNEKQLGQSVVSVLENPRETSNQYLYVASVETTQREIVTALEKVTGARWTIKDTTTDEQVSAAIKKLTAGDFSGAFTLVRATCFGNTPGLRANYVQEEKLANGLLGLEMESVMDTIKRL</sequence>
<comment type="caution">
    <text evidence="4">The sequence shown here is derived from an EMBL/GenBank/DDBJ whole genome shotgun (WGS) entry which is preliminary data.</text>
</comment>
<dbReference type="CDD" id="cd05259">
    <property type="entry name" value="PCBER_SDR_a"/>
    <property type="match status" value="1"/>
</dbReference>
<dbReference type="InterPro" id="IPR051609">
    <property type="entry name" value="NmrA/Isoflavone_reductase-like"/>
</dbReference>
<proteinExistence type="predicted"/>
<dbReference type="RefSeq" id="XP_022486082.1">
    <property type="nucleotide sequence ID" value="XM_022633998.1"/>
</dbReference>
<accession>A0A1F5LC56</accession>
<protein>
    <recommendedName>
        <fullName evidence="3">NmrA-like domain-containing protein</fullName>
    </recommendedName>
</protein>
<evidence type="ECO:0000259" key="3">
    <source>
        <dbReference type="Pfam" id="PF05368"/>
    </source>
</evidence>
<dbReference type="GeneID" id="34578732"/>
<dbReference type="GO" id="GO:0016491">
    <property type="term" value="F:oxidoreductase activity"/>
    <property type="evidence" value="ECO:0007669"/>
    <property type="project" value="UniProtKB-KW"/>
</dbReference>
<dbReference type="PANTHER" id="PTHR47706:SF9">
    <property type="entry name" value="NMRA-LIKE DOMAIN-CONTAINING PROTEIN-RELATED"/>
    <property type="match status" value="1"/>
</dbReference>
<evidence type="ECO:0000256" key="2">
    <source>
        <dbReference type="ARBA" id="ARBA00023002"/>
    </source>
</evidence>
<dbReference type="Gene3D" id="3.90.25.10">
    <property type="entry name" value="UDP-galactose 4-epimerase, domain 1"/>
    <property type="match status" value="1"/>
</dbReference>